<dbReference type="Gene3D" id="2.30.38.10">
    <property type="entry name" value="Luciferase, Domain 3"/>
    <property type="match status" value="1"/>
</dbReference>
<dbReference type="SUPFAM" id="SSF56801">
    <property type="entry name" value="Acetyl-CoA synthetase-like"/>
    <property type="match status" value="3"/>
</dbReference>
<dbReference type="InterPro" id="IPR045851">
    <property type="entry name" value="AMP-bd_C_sf"/>
</dbReference>
<dbReference type="GO" id="GO:0044550">
    <property type="term" value="P:secondary metabolite biosynthetic process"/>
    <property type="evidence" value="ECO:0007669"/>
    <property type="project" value="TreeGrafter"/>
</dbReference>
<dbReference type="InterPro" id="IPR020806">
    <property type="entry name" value="PKS_PP-bd"/>
</dbReference>
<feature type="domain" description="Carrier" evidence="4">
    <location>
        <begin position="1589"/>
        <end position="1664"/>
    </location>
</feature>
<dbReference type="PANTHER" id="PTHR45527">
    <property type="entry name" value="NONRIBOSOMAL PEPTIDE SYNTHETASE"/>
    <property type="match status" value="1"/>
</dbReference>
<dbReference type="Gene3D" id="3.30.559.10">
    <property type="entry name" value="Chloramphenicol acetyltransferase-like domain"/>
    <property type="match status" value="2"/>
</dbReference>
<gene>
    <name evidence="5" type="ORF">JMN32_22840</name>
</gene>
<dbReference type="Gene3D" id="3.40.50.12780">
    <property type="entry name" value="N-terminal domain of ligase-like"/>
    <property type="match status" value="2"/>
</dbReference>
<dbReference type="NCBIfam" id="NF003417">
    <property type="entry name" value="PRK04813.1"/>
    <property type="match status" value="3"/>
</dbReference>
<dbReference type="SUPFAM" id="SSF47336">
    <property type="entry name" value="ACP-like"/>
    <property type="match status" value="3"/>
</dbReference>
<evidence type="ECO:0000313" key="5">
    <source>
        <dbReference type="EMBL" id="MBL6449167.1"/>
    </source>
</evidence>
<proteinExistence type="predicted"/>
<comment type="cofactor">
    <cofactor evidence="1">
        <name>pantetheine 4'-phosphate</name>
        <dbReference type="ChEBI" id="CHEBI:47942"/>
    </cofactor>
</comment>
<dbReference type="InterPro" id="IPR020845">
    <property type="entry name" value="AMP-binding_CS"/>
</dbReference>
<feature type="domain" description="Carrier" evidence="4">
    <location>
        <begin position="537"/>
        <end position="612"/>
    </location>
</feature>
<dbReference type="GO" id="GO:0031177">
    <property type="term" value="F:phosphopantetheine binding"/>
    <property type="evidence" value="ECO:0007669"/>
    <property type="project" value="InterPro"/>
</dbReference>
<dbReference type="RefSeq" id="WP_202858702.1">
    <property type="nucleotide sequence ID" value="NZ_JAEUGD010000066.1"/>
</dbReference>
<dbReference type="GO" id="GO:0005737">
    <property type="term" value="C:cytoplasm"/>
    <property type="evidence" value="ECO:0007669"/>
    <property type="project" value="TreeGrafter"/>
</dbReference>
<protein>
    <submittedName>
        <fullName evidence="5">Amino acid adenylation domain-containing protein</fullName>
    </submittedName>
</protein>
<dbReference type="InterPro" id="IPR010071">
    <property type="entry name" value="AA_adenyl_dom"/>
</dbReference>
<dbReference type="CDD" id="cd05930">
    <property type="entry name" value="A_NRPS"/>
    <property type="match status" value="3"/>
</dbReference>
<evidence type="ECO:0000313" key="6">
    <source>
        <dbReference type="Proteomes" id="UP000614216"/>
    </source>
</evidence>
<dbReference type="Gene3D" id="3.30.300.30">
    <property type="match status" value="3"/>
</dbReference>
<dbReference type="NCBIfam" id="TIGR01733">
    <property type="entry name" value="AA-adenyl-dom"/>
    <property type="match status" value="3"/>
</dbReference>
<dbReference type="Gene3D" id="1.10.1200.10">
    <property type="entry name" value="ACP-like"/>
    <property type="match status" value="3"/>
</dbReference>
<keyword evidence="3" id="KW-0597">Phosphoprotein</keyword>
<dbReference type="InterPro" id="IPR042099">
    <property type="entry name" value="ANL_N_sf"/>
</dbReference>
<evidence type="ECO:0000256" key="3">
    <source>
        <dbReference type="ARBA" id="ARBA00022553"/>
    </source>
</evidence>
<keyword evidence="2" id="KW-0596">Phosphopantetheine</keyword>
<dbReference type="InterPro" id="IPR001242">
    <property type="entry name" value="Condensation_dom"/>
</dbReference>
<dbReference type="Pfam" id="PF00501">
    <property type="entry name" value="AMP-binding"/>
    <property type="match status" value="3"/>
</dbReference>
<dbReference type="CDD" id="cd19531">
    <property type="entry name" value="LCL_NRPS-like"/>
    <property type="match status" value="2"/>
</dbReference>
<evidence type="ECO:0000259" key="4">
    <source>
        <dbReference type="PROSITE" id="PS50075"/>
    </source>
</evidence>
<dbReference type="InterPro" id="IPR023213">
    <property type="entry name" value="CAT-like_dom_sf"/>
</dbReference>
<dbReference type="Gene3D" id="3.40.50.980">
    <property type="match status" value="2"/>
</dbReference>
<dbReference type="FunFam" id="3.40.50.980:FF:000001">
    <property type="entry name" value="Non-ribosomal peptide synthetase"/>
    <property type="match status" value="2"/>
</dbReference>
<accession>A0A937G1X3</accession>
<dbReference type="GO" id="GO:0003824">
    <property type="term" value="F:catalytic activity"/>
    <property type="evidence" value="ECO:0007669"/>
    <property type="project" value="InterPro"/>
</dbReference>
<dbReference type="Proteomes" id="UP000614216">
    <property type="component" value="Unassembled WGS sequence"/>
</dbReference>
<dbReference type="SUPFAM" id="SSF52777">
    <property type="entry name" value="CoA-dependent acyltransferases"/>
    <property type="match status" value="4"/>
</dbReference>
<dbReference type="PANTHER" id="PTHR45527:SF1">
    <property type="entry name" value="FATTY ACID SYNTHASE"/>
    <property type="match status" value="1"/>
</dbReference>
<dbReference type="InterPro" id="IPR000873">
    <property type="entry name" value="AMP-dep_synth/lig_dom"/>
</dbReference>
<dbReference type="FunFam" id="3.40.50.12780:FF:000012">
    <property type="entry name" value="Non-ribosomal peptide synthetase"/>
    <property type="match status" value="2"/>
</dbReference>
<dbReference type="InterPro" id="IPR025110">
    <property type="entry name" value="AMP-bd_C"/>
</dbReference>
<dbReference type="SMART" id="SM00823">
    <property type="entry name" value="PKS_PP"/>
    <property type="match status" value="3"/>
</dbReference>
<evidence type="ECO:0000256" key="1">
    <source>
        <dbReference type="ARBA" id="ARBA00001957"/>
    </source>
</evidence>
<evidence type="ECO:0000256" key="2">
    <source>
        <dbReference type="ARBA" id="ARBA00022450"/>
    </source>
</evidence>
<dbReference type="EMBL" id="JAEUGD010000066">
    <property type="protein sequence ID" value="MBL6449167.1"/>
    <property type="molecule type" value="Genomic_DNA"/>
</dbReference>
<dbReference type="Gene3D" id="3.30.559.30">
    <property type="entry name" value="Nonribosomal peptide synthetase, condensation domain"/>
    <property type="match status" value="2"/>
</dbReference>
<dbReference type="PROSITE" id="PS00455">
    <property type="entry name" value="AMP_BINDING"/>
    <property type="match status" value="3"/>
</dbReference>
<dbReference type="PROSITE" id="PS50075">
    <property type="entry name" value="CARRIER"/>
    <property type="match status" value="3"/>
</dbReference>
<dbReference type="Pfam" id="PF00668">
    <property type="entry name" value="Condensation"/>
    <property type="match status" value="2"/>
</dbReference>
<reference evidence="5" key="1">
    <citation type="submission" date="2021-01" db="EMBL/GenBank/DDBJ databases">
        <title>Fulvivirga kasyanovii gen. nov., sp nov., a novel member of the phylum Bacteroidetes isolated from seawater in a mussel farm.</title>
        <authorList>
            <person name="Zhao L.-H."/>
            <person name="Wang Z.-J."/>
        </authorList>
    </citation>
    <scope>NUCLEOTIDE SEQUENCE</scope>
    <source>
        <strain evidence="5">29W222</strain>
    </source>
</reference>
<dbReference type="InterPro" id="IPR009081">
    <property type="entry name" value="PP-bd_ACP"/>
</dbReference>
<dbReference type="Pfam" id="PF13193">
    <property type="entry name" value="AMP-binding_C"/>
    <property type="match status" value="1"/>
</dbReference>
<feature type="domain" description="Carrier" evidence="4">
    <location>
        <begin position="2646"/>
        <end position="2720"/>
    </location>
</feature>
<name>A0A937G1X3_9BACT</name>
<dbReference type="PROSITE" id="PS00012">
    <property type="entry name" value="PHOSPHOPANTETHEINE"/>
    <property type="match status" value="2"/>
</dbReference>
<dbReference type="GO" id="GO:0043041">
    <property type="term" value="P:amino acid activation for nonribosomal peptide biosynthetic process"/>
    <property type="evidence" value="ECO:0007669"/>
    <property type="project" value="TreeGrafter"/>
</dbReference>
<keyword evidence="6" id="KW-1185">Reference proteome</keyword>
<comment type="caution">
    <text evidence="5">The sequence shown here is derived from an EMBL/GenBank/DDBJ whole genome shotgun (WGS) entry which is preliminary data.</text>
</comment>
<organism evidence="5 6">
    <name type="scientific">Fulvivirga marina</name>
    <dbReference type="NCBI Taxonomy" id="2494733"/>
    <lineage>
        <taxon>Bacteria</taxon>
        <taxon>Pseudomonadati</taxon>
        <taxon>Bacteroidota</taxon>
        <taxon>Cytophagia</taxon>
        <taxon>Cytophagales</taxon>
        <taxon>Fulvivirgaceae</taxon>
        <taxon>Fulvivirga</taxon>
    </lineage>
</organism>
<dbReference type="Pfam" id="PF00550">
    <property type="entry name" value="PP-binding"/>
    <property type="match status" value="3"/>
</dbReference>
<sequence length="2729" mass="307365">MNKRIIHTVFEQVALKFPSHIAIEEENRHIEYAELNKRSNQLAHLLRETGAGKDQIVGVMQLPGISLVTSLLSVFKSGGIYLPISLEVSSKRLSQIFEHSAPQILIVHQNQREQIIELITSLKLDLSTLLILSDDDVVELLEDNLTKSRKENLQDYASDTLEIVNSPADGNYIFYTSGSTGDPKAILGCHDSLSHFIHWEMKEFGISEESRVSQLTAISFDASLRDIFVPLCAGGTLCIPDVETKNNLVKLIEWIDRSKVTLIHTVPSMMRVIVESVAKSGTSGEKFAGLKHLLMAGEMLYGRDIQNWRKAVGEHVELVNLYGATETTMIKTFHRITDLPPNPSDIIHVGKPIGNTAVAVINDRLCGVGEIGKVYIKTPFVTKGYFNNPELTKRVFVQNPLVKDKEDIIYHTGDLGRYLENGNIEILGRQDDQVKINGVRVEPGEIQHAMLSLEGVQEAIVMPYSGNNNLMELIGYYTGTASESDIESGLRKAVNKELMPSYIFKLESIPLNINGKVDRKALPKPEDMLISEEDYQEASGEVELKLEEIWKTLFGLKRIGANTSFFKIGGNSLKAIQLISRIFKEFGVMILVRDIFSAPTITQLAQKINEVKEKEDFKSIPLLPALPHYELSHAQKRLWIMSQYEQSSTAFNIHSAYEITGDLNTEIFQQVIKDLVIRHEVLRTTFVTVDNEPKQKVNAFDDLEFNFNNEDVSGEPDDKVNGWVRKEAATVFDLEKGPLARFTLFDRGDHSFIFSFTIHHIISDAWSLQLLINEAFELYNAYLSGEESPLPSLKVQYKDFAHWQNELLENNVKIDKHKAFWLENLSGDLPVLDLPTDFPRPVYKTYSGGVVKSFIDDELMDKLEALAKQHKASLFMALLGITKVMFYKYSGQKDIIIGTPVAGREHSDLDNQVGFYINNIVLRSQFENEDSFNSLLEKLKTTTLNAFDHQLYPFDRLVEDLNIPRVTSKSPIYDVALVLLNLDIEKKDNEMSGITLDTYDSGFHQSALDIRMVFEKSEGGYYMMFEYNSDLFREETIHRMVGHFKQLIAAALEAPSKAIGTLSYLADDEVQDLMHIKNNTSRDFEVPACIHALFEAQVQKTPQAQAIVYNDQVLTYSEVNEKANSLAFHLRNELRIKPNDVVALMAPGNELAIVAILAIMKAGAAYLPIDADLPVQRKAYILENAEVKLLLTEMGTLDEVMTVYQGAIFALDIQWSDLEAHPENLPSVNEPTDAAYVIYTSGSTGAPKGVVIKHESQVNMSMAQTEIFNISSEDQVLQFASLSFDASISEIFMAFYAGATLVLHDKALLYDQQGFMQYLQDKKVSVVTFPPSFLSTLNLEKLHFLRVLITAGEAANVADLTYLSQFVDCYNAYGPSECAVCVSTYKVKPEDKDRTTIPIGRPIANTRVYILDEDLQLVPKGVEGTLYVSGKGLAKAYLNNEELTSASFVNNPFEEGVKMYCTGDRVKWSDDDELLFLGRTDTQVKINGHRVELGEIESSLIGHDKIKDAFATTHQSKGGLPYLTAYYIASEELSNTVLRNHMSGYLPDYLMPAYFLAVDKFPLNNSGKVDAGKLPHPENERNAPVDHVAAQNDIQKVLVRSWESILGRENIGIHDNFFDLGGHSLKAIQILAEVADIFNVKPDLASFFNAPNIEALSRLIESSEEIEDDLKPVEAQEFYETTNAQRRLWVLEQMNTDFAAYNLPLAFAIEGKLQVNHLAQAFDELIARHESLRTTFHMQSGILKQRIETGIDSALEYTDLGKEENAGIRSEEIASEIFGMKFDLSHGPLIKVHVLHLGNDKYVLVFNMHHIIGDEWSMPIMVKELLQLYQNIAAGEETRPEVLKIQYKDFATWQNTQLESGAWEQHKAYWVSLFEKPASKVDFAVTTHRPELKTYNGNIAKLSLGRQVSEQVMEVCKTREASLFMTLYSSLCAILHKYTGLEDIVIGTPATLRSRQELQNQIGLYLNLLPLRHQIDSQQSFAKLLENAKRNIIEAFGHQEYPFDQLVEDLNLSRDLDRSPLFDIMMVLHDKESEEQAIPKVEGISIDQLQEGTDTSRYDMTFHFRAQEDDIEVSLEYNTDLFPEAWVTQFLAHYQQLITQLLADPEKPLASQEYLSSEDKQHLLTGHNEVPVEYTNKETIVSLFEKQAEETPDSIAVQFENVSISYGELNQLSNQVAHYLKDEMAISKDDLVCLLMDRSEKMIIALLGILKAGGAYVPIAPDYPAARISFILEDTQAKCLILDEGQTRDLELGNCRAITPGSWEAISKYPTNNLSKGPSSTDLAYVIYTSGSTGQPKGVMIEHRGAVNRLEWMWQQYDFSEKDVILQKTNYVFDVSVWELFMPLMYGARQVLCRQEVIYDVRQLVSCIADHGVTTVHFVPGMLQIFLQGLDDEMANSLSALKRVICSGEALSAAVAGKFHNKLSADLYNLYGPTEASIDVSHYHIQHGDQIIPIGKPIANTQLFIVDDHMQLQPEGVLGEIAIGGIGLARGYWNREDLTRERFVTADFGADAPQRVYLTGDIGHWMTDGNIVYHGRRDNQVKIHGQRIELGEIENVLLQHESIKTAAVTILKTEGNFKIAAYYTSETELESGALKAFLQQHLPAYMLPTFYMRLENLPLTTNGKIDQKALPQPTSNHLVVISHYRAPQNALQERMVELWQALLGDISVGIDDNFFDLGGSSLKIIMLHERLKEEYPDIEVMDLFKYPSIGELSHFLEGANMMEITGFEV</sequence>
<dbReference type="InterPro" id="IPR036736">
    <property type="entry name" value="ACP-like_sf"/>
</dbReference>
<dbReference type="InterPro" id="IPR006162">
    <property type="entry name" value="Ppantetheine_attach_site"/>
</dbReference>